<keyword evidence="2" id="KW-1185">Reference proteome</keyword>
<evidence type="ECO:0000313" key="2">
    <source>
        <dbReference type="Proteomes" id="UP001055811"/>
    </source>
</evidence>
<sequence>MSKEKSDVSSMEVDDQISTNPKFSINVLQLLKSSQMHHGLPFGDYTRYRYACCRSFTTARSAGGSAPTTYTQPVGVPSSGPNLNPLDLFPQGFPDMGTNAPAGNLEFLLNSPQSDGLIENFRNILIDLHAAMPQIVTVTPKEREAIELLEAMGFDRAFCPIIFDCASNLDYAYSCYGTEEFAYSIQVASYVITYRGAKIQLLDLPGVIESAKDGKGRGRQGWMLLCFAGEAEVYDGYSKKSGSILHREDRVADATCLVELIDDDGRSLRQRRCEEAGDRTRA</sequence>
<proteinExistence type="predicted"/>
<reference evidence="2" key="1">
    <citation type="journal article" date="2022" name="Mol. Ecol. Resour.">
        <title>The genomes of chicory, endive, great burdock and yacon provide insights into Asteraceae palaeo-polyploidization history and plant inulin production.</title>
        <authorList>
            <person name="Fan W."/>
            <person name="Wang S."/>
            <person name="Wang H."/>
            <person name="Wang A."/>
            <person name="Jiang F."/>
            <person name="Liu H."/>
            <person name="Zhao H."/>
            <person name="Xu D."/>
            <person name="Zhang Y."/>
        </authorList>
    </citation>
    <scope>NUCLEOTIDE SEQUENCE [LARGE SCALE GENOMIC DNA]</scope>
    <source>
        <strain evidence="2">cv. Punajuju</strain>
    </source>
</reference>
<accession>A0ACB9E544</accession>
<name>A0ACB9E544_CICIN</name>
<comment type="caution">
    <text evidence="1">The sequence shown here is derived from an EMBL/GenBank/DDBJ whole genome shotgun (WGS) entry which is preliminary data.</text>
</comment>
<reference evidence="1 2" key="2">
    <citation type="journal article" date="2022" name="Mol. Ecol. Resour.">
        <title>The genomes of chicory, endive, great burdock and yacon provide insights into Asteraceae paleo-polyploidization history and plant inulin production.</title>
        <authorList>
            <person name="Fan W."/>
            <person name="Wang S."/>
            <person name="Wang H."/>
            <person name="Wang A."/>
            <person name="Jiang F."/>
            <person name="Liu H."/>
            <person name="Zhao H."/>
            <person name="Xu D."/>
            <person name="Zhang Y."/>
        </authorList>
    </citation>
    <scope>NUCLEOTIDE SEQUENCE [LARGE SCALE GENOMIC DNA]</scope>
    <source>
        <strain evidence="2">cv. Punajuju</strain>
        <tissue evidence="1">Leaves</tissue>
    </source>
</reference>
<dbReference type="Proteomes" id="UP001055811">
    <property type="component" value="Linkage Group LG04"/>
</dbReference>
<evidence type="ECO:0000313" key="1">
    <source>
        <dbReference type="EMBL" id="KAI3753566.1"/>
    </source>
</evidence>
<dbReference type="EMBL" id="CM042012">
    <property type="protein sequence ID" value="KAI3753566.1"/>
    <property type="molecule type" value="Genomic_DNA"/>
</dbReference>
<gene>
    <name evidence="1" type="ORF">L2E82_25622</name>
</gene>
<organism evidence="1 2">
    <name type="scientific">Cichorium intybus</name>
    <name type="common">Chicory</name>
    <dbReference type="NCBI Taxonomy" id="13427"/>
    <lineage>
        <taxon>Eukaryota</taxon>
        <taxon>Viridiplantae</taxon>
        <taxon>Streptophyta</taxon>
        <taxon>Embryophyta</taxon>
        <taxon>Tracheophyta</taxon>
        <taxon>Spermatophyta</taxon>
        <taxon>Magnoliopsida</taxon>
        <taxon>eudicotyledons</taxon>
        <taxon>Gunneridae</taxon>
        <taxon>Pentapetalae</taxon>
        <taxon>asterids</taxon>
        <taxon>campanulids</taxon>
        <taxon>Asterales</taxon>
        <taxon>Asteraceae</taxon>
        <taxon>Cichorioideae</taxon>
        <taxon>Cichorieae</taxon>
        <taxon>Cichoriinae</taxon>
        <taxon>Cichorium</taxon>
    </lineage>
</organism>
<protein>
    <submittedName>
        <fullName evidence="1">Uncharacterized protein</fullName>
    </submittedName>
</protein>